<feature type="compositionally biased region" description="Acidic residues" evidence="1">
    <location>
        <begin position="111"/>
        <end position="131"/>
    </location>
</feature>
<name>A0A1E4T8N6_9ASCO</name>
<sequence>MSGNDFSSRVRNMKFMQVADRKLQVKEEEVKSVKKVHDSSEWKLPSSNSLLKKVKSQKHKVVTVGYSQLNTINVENSSNNTDGPTSDMIVGRRTFGVPKPKPEDTIKDLVSDEDGGESNDKEEEDDEDDSYEPTLEPKSKSLVALWTNNKKQKRKSGDSEVPKSKKIKKSK</sequence>
<keyword evidence="3" id="KW-1185">Reference proteome</keyword>
<feature type="compositionally biased region" description="Polar residues" evidence="1">
    <location>
        <begin position="73"/>
        <end position="84"/>
    </location>
</feature>
<feature type="region of interest" description="Disordered" evidence="1">
    <location>
        <begin position="73"/>
        <end position="171"/>
    </location>
</feature>
<organism evidence="2 3">
    <name type="scientific">[Candida] arabinofermentans NRRL YB-2248</name>
    <dbReference type="NCBI Taxonomy" id="983967"/>
    <lineage>
        <taxon>Eukaryota</taxon>
        <taxon>Fungi</taxon>
        <taxon>Dikarya</taxon>
        <taxon>Ascomycota</taxon>
        <taxon>Saccharomycotina</taxon>
        <taxon>Pichiomycetes</taxon>
        <taxon>Pichiales</taxon>
        <taxon>Pichiaceae</taxon>
        <taxon>Ogataea</taxon>
        <taxon>Ogataea/Candida clade</taxon>
    </lineage>
</organism>
<reference evidence="3" key="1">
    <citation type="submission" date="2016-04" db="EMBL/GenBank/DDBJ databases">
        <title>Comparative genomics of biotechnologically important yeasts.</title>
        <authorList>
            <consortium name="DOE Joint Genome Institute"/>
            <person name="Riley R."/>
            <person name="Haridas S."/>
            <person name="Wolfe K.H."/>
            <person name="Lopes M.R."/>
            <person name="Hittinger C.T."/>
            <person name="Goker M."/>
            <person name="Salamov A."/>
            <person name="Wisecaver J."/>
            <person name="Long T.M."/>
            <person name="Aerts A.L."/>
            <person name="Barry K."/>
            <person name="Choi C."/>
            <person name="Clum A."/>
            <person name="Coughlan A.Y."/>
            <person name="Deshpande S."/>
            <person name="Douglass A.P."/>
            <person name="Hanson S.J."/>
            <person name="Klenk H.-P."/>
            <person name="Labutti K."/>
            <person name="Lapidus A."/>
            <person name="Lindquist E."/>
            <person name="Lipzen A."/>
            <person name="Meier-Kolthoff J.P."/>
            <person name="Ohm R.A."/>
            <person name="Otillar R.P."/>
            <person name="Pangilinan J."/>
            <person name="Peng Y."/>
            <person name="Rokas A."/>
            <person name="Rosa C.A."/>
            <person name="Scheuner C."/>
            <person name="Sibirny A.A."/>
            <person name="Slot J.C."/>
            <person name="Stielow J.B."/>
            <person name="Sun H."/>
            <person name="Kurtzman C.P."/>
            <person name="Blackwell M."/>
            <person name="Grigoriev I.V."/>
            <person name="Jeffries T.W."/>
        </authorList>
    </citation>
    <scope>NUCLEOTIDE SEQUENCE [LARGE SCALE GENOMIC DNA]</scope>
    <source>
        <strain evidence="3">NRRL YB-2248</strain>
    </source>
</reference>
<accession>A0A1E4T8N6</accession>
<dbReference type="Proteomes" id="UP000094801">
    <property type="component" value="Unassembled WGS sequence"/>
</dbReference>
<gene>
    <name evidence="2" type="ORF">CANARDRAFT_55414</name>
</gene>
<dbReference type="Pfam" id="PF10175">
    <property type="entry name" value="MPP6"/>
    <property type="match status" value="1"/>
</dbReference>
<dbReference type="EMBL" id="KV453847">
    <property type="protein sequence ID" value="ODV88018.1"/>
    <property type="molecule type" value="Genomic_DNA"/>
</dbReference>
<feature type="compositionally biased region" description="Basic and acidic residues" evidence="1">
    <location>
        <begin position="100"/>
        <end position="110"/>
    </location>
</feature>
<evidence type="ECO:0000313" key="3">
    <source>
        <dbReference type="Proteomes" id="UP000094801"/>
    </source>
</evidence>
<dbReference type="OrthoDB" id="4084022at2759"/>
<evidence type="ECO:0000313" key="2">
    <source>
        <dbReference type="EMBL" id="ODV88018.1"/>
    </source>
</evidence>
<evidence type="ECO:0000256" key="1">
    <source>
        <dbReference type="SAM" id="MobiDB-lite"/>
    </source>
</evidence>
<evidence type="ECO:0008006" key="4">
    <source>
        <dbReference type="Google" id="ProtNLM"/>
    </source>
</evidence>
<protein>
    <recommendedName>
        <fullName evidence="4">M-phase phosphoprotein 6</fullName>
    </recommendedName>
</protein>
<dbReference type="STRING" id="983967.A0A1E4T8N6"/>
<dbReference type="AlphaFoldDB" id="A0A1E4T8N6"/>
<proteinExistence type="predicted"/>